<name>A0A1G7MR59_9FIRM</name>
<dbReference type="EMBL" id="FNBU01000019">
    <property type="protein sequence ID" value="SDF64204.1"/>
    <property type="molecule type" value="Genomic_DNA"/>
</dbReference>
<keyword evidence="1" id="KW-0812">Transmembrane</keyword>
<dbReference type="Proteomes" id="UP000243333">
    <property type="component" value="Unassembled WGS sequence"/>
</dbReference>
<evidence type="ECO:0000313" key="2">
    <source>
        <dbReference type="EMBL" id="SDF64204.1"/>
    </source>
</evidence>
<evidence type="ECO:0000256" key="1">
    <source>
        <dbReference type="SAM" id="Phobius"/>
    </source>
</evidence>
<dbReference type="OrthoDB" id="1681456at2"/>
<dbReference type="RefSeq" id="WP_093690934.1">
    <property type="nucleotide sequence ID" value="NZ_FNBU01000019.1"/>
</dbReference>
<keyword evidence="3" id="KW-1185">Reference proteome</keyword>
<accession>A0A1G7MR59</accession>
<gene>
    <name evidence="2" type="ORF">SAMN05660235_02260</name>
</gene>
<keyword evidence="1" id="KW-0472">Membrane</keyword>
<keyword evidence="1" id="KW-1133">Transmembrane helix</keyword>
<proteinExistence type="predicted"/>
<sequence>MTSLPVIQRFIWWLPVAVIGLSVLFAGYCQNKLDLYLKAQLINNIQVKATLQELDYQALYSRVEAYRKAFLDRNYEAMYHLSYFKDVPKPSLIEFRNLRDPQHTYRMEVRIVEVELAGNKGKAHLELILEHPVIGVNKSTHVQEWEKINDIWYRIDYGY</sequence>
<dbReference type="AlphaFoldDB" id="A0A1G7MR59"/>
<reference evidence="3" key="1">
    <citation type="submission" date="2016-10" db="EMBL/GenBank/DDBJ databases">
        <authorList>
            <person name="Varghese N."/>
            <person name="Submissions S."/>
        </authorList>
    </citation>
    <scope>NUCLEOTIDE SEQUENCE [LARGE SCALE GENOMIC DNA]</scope>
    <source>
        <strain evidence="3">DSM 23256</strain>
    </source>
</reference>
<organism evidence="2 3">
    <name type="scientific">Sporolituus thermophilus DSM 23256</name>
    <dbReference type="NCBI Taxonomy" id="1123285"/>
    <lineage>
        <taxon>Bacteria</taxon>
        <taxon>Bacillati</taxon>
        <taxon>Bacillota</taxon>
        <taxon>Negativicutes</taxon>
        <taxon>Selenomonadales</taxon>
        <taxon>Sporomusaceae</taxon>
        <taxon>Sporolituus</taxon>
    </lineage>
</organism>
<feature type="transmembrane region" description="Helical" evidence="1">
    <location>
        <begin position="12"/>
        <end position="29"/>
    </location>
</feature>
<evidence type="ECO:0000313" key="3">
    <source>
        <dbReference type="Proteomes" id="UP000243333"/>
    </source>
</evidence>
<protein>
    <submittedName>
        <fullName evidence="2">Uncharacterized protein</fullName>
    </submittedName>
</protein>